<gene>
    <name evidence="2" type="ORF">Cvel_2035</name>
</gene>
<feature type="compositionally biased region" description="Gly residues" evidence="1">
    <location>
        <begin position="412"/>
        <end position="429"/>
    </location>
</feature>
<feature type="compositionally biased region" description="Low complexity" evidence="1">
    <location>
        <begin position="320"/>
        <end position="330"/>
    </location>
</feature>
<sequence length="515" mass="54608">MRNADGIPVTNGNPHSFFGGDTGIPPGALFYCGRANRPCRCRKCPHDTCGPKEGCPCKACLTLMGFRLNRAGVVCKPGGRKGDGGDQKVKPHRLFYCGRTMGQCRCGECDGRCGPADGCPCSDCLAVLDMSKMPQKDPFAHGMPGPPGPDRHPQAFDGRISPQAIPPPHRQREKAPEGPPMEPVSSPIKEAPRVNAEGVEAWRGKSHGPGGDTGLPASQLFYCGRWMDECGCGECRGQCGPASGCPCSDCLMLIGPKAAEILAGRRARATRKRSTRVWEVGAALCSGGVPRARTPSPNRQRQVEKMFDSLPNYYQGGGDTPAARAGAGPAPSFPTPKAVSAPKQTPDLSWRWNAEPPSPPPPPSVYHHQGGAETPKGAAIGKQPSPHLPPPPAKTNAGKSDPSRSHRRSVTWGGGNGVGGPSGVSSSGGKGDKGKGNVDEYESLLASVVLEGGSRKRKKKFVTSEEAQRLENSRKKKGISEQLHWVMLEMLGVSPTEYEQMCSVGRRMEKLSGKA</sequence>
<reference evidence="2" key="1">
    <citation type="submission" date="2014-11" db="EMBL/GenBank/DDBJ databases">
        <authorList>
            <person name="Otto D Thomas"/>
            <person name="Naeem Raeece"/>
        </authorList>
    </citation>
    <scope>NUCLEOTIDE SEQUENCE</scope>
</reference>
<evidence type="ECO:0000256" key="1">
    <source>
        <dbReference type="SAM" id="MobiDB-lite"/>
    </source>
</evidence>
<dbReference type="EMBL" id="CDMZ01005721">
    <property type="protein sequence ID" value="CEM53731.1"/>
    <property type="molecule type" value="Genomic_DNA"/>
</dbReference>
<feature type="region of interest" description="Disordered" evidence="1">
    <location>
        <begin position="310"/>
        <end position="438"/>
    </location>
</feature>
<name>A0A0G4I9D0_9ALVE</name>
<feature type="region of interest" description="Disordered" evidence="1">
    <location>
        <begin position="135"/>
        <end position="193"/>
    </location>
</feature>
<dbReference type="VEuPathDB" id="CryptoDB:Cvel_2035"/>
<organism evidence="2">
    <name type="scientific">Chromera velia CCMP2878</name>
    <dbReference type="NCBI Taxonomy" id="1169474"/>
    <lineage>
        <taxon>Eukaryota</taxon>
        <taxon>Sar</taxon>
        <taxon>Alveolata</taxon>
        <taxon>Colpodellida</taxon>
        <taxon>Chromeraceae</taxon>
        <taxon>Chromera</taxon>
    </lineage>
</organism>
<protein>
    <submittedName>
        <fullName evidence="2">Uncharacterized protein</fullName>
    </submittedName>
</protein>
<dbReference type="AlphaFoldDB" id="A0A0G4I9D0"/>
<feature type="region of interest" description="Disordered" evidence="1">
    <location>
        <begin position="453"/>
        <end position="475"/>
    </location>
</feature>
<accession>A0A0G4I9D0</accession>
<proteinExistence type="predicted"/>
<evidence type="ECO:0000313" key="2">
    <source>
        <dbReference type="EMBL" id="CEM53731.1"/>
    </source>
</evidence>
<feature type="compositionally biased region" description="Basic and acidic residues" evidence="1">
    <location>
        <begin position="462"/>
        <end position="473"/>
    </location>
</feature>